<evidence type="ECO:0000259" key="3">
    <source>
        <dbReference type="Pfam" id="PF00326"/>
    </source>
</evidence>
<evidence type="ECO:0000256" key="2">
    <source>
        <dbReference type="SAM" id="SignalP"/>
    </source>
</evidence>
<evidence type="ECO:0000313" key="5">
    <source>
        <dbReference type="Proteomes" id="UP000000753"/>
    </source>
</evidence>
<proteinExistence type="predicted"/>
<feature type="chain" id="PRO_5002866927" evidence="2">
    <location>
        <begin position="24"/>
        <end position="647"/>
    </location>
</feature>
<dbReference type="GO" id="GO:0006508">
    <property type="term" value="P:proteolysis"/>
    <property type="evidence" value="ECO:0007669"/>
    <property type="project" value="InterPro"/>
</dbReference>
<organism evidence="4 5">
    <name type="scientific">Shewanella piezotolerans (strain WP3 / JCM 13877)</name>
    <dbReference type="NCBI Taxonomy" id="225849"/>
    <lineage>
        <taxon>Bacteria</taxon>
        <taxon>Pseudomonadati</taxon>
        <taxon>Pseudomonadota</taxon>
        <taxon>Gammaproteobacteria</taxon>
        <taxon>Alteromonadales</taxon>
        <taxon>Shewanellaceae</taxon>
        <taxon>Shewanella</taxon>
    </lineage>
</organism>
<dbReference type="HOGENOM" id="CLU_008615_3_1_6"/>
<evidence type="ECO:0000256" key="1">
    <source>
        <dbReference type="ARBA" id="ARBA00022801"/>
    </source>
</evidence>
<feature type="signal peptide" evidence="2">
    <location>
        <begin position="1"/>
        <end position="23"/>
    </location>
</feature>
<feature type="domain" description="Peptidase S9 prolyl oligopeptidase catalytic" evidence="3">
    <location>
        <begin position="443"/>
        <end position="647"/>
    </location>
</feature>
<dbReference type="EMBL" id="CP000472">
    <property type="protein sequence ID" value="ACJ30825.1"/>
    <property type="molecule type" value="Genomic_DNA"/>
</dbReference>
<dbReference type="eggNOG" id="COG1506">
    <property type="taxonomic scope" value="Bacteria"/>
</dbReference>
<protein>
    <submittedName>
        <fullName evidence="4">Peptidase S9, prolyl oligopeptidase active site region</fullName>
    </submittedName>
</protein>
<gene>
    <name evidence="4" type="ordered locus">swp_4164</name>
</gene>
<keyword evidence="1" id="KW-0378">Hydrolase</keyword>
<accession>B8CT49</accession>
<dbReference type="STRING" id="225849.swp_4164"/>
<dbReference type="SUPFAM" id="SSF82171">
    <property type="entry name" value="DPP6 N-terminal domain-like"/>
    <property type="match status" value="1"/>
</dbReference>
<dbReference type="KEGG" id="swp:swp_4164"/>
<dbReference type="PANTHER" id="PTHR42776:SF27">
    <property type="entry name" value="DIPEPTIDYL PEPTIDASE FAMILY MEMBER 6"/>
    <property type="match status" value="1"/>
</dbReference>
<dbReference type="InterPro" id="IPR029058">
    <property type="entry name" value="AB_hydrolase_fold"/>
</dbReference>
<dbReference type="GO" id="GO:0004252">
    <property type="term" value="F:serine-type endopeptidase activity"/>
    <property type="evidence" value="ECO:0007669"/>
    <property type="project" value="TreeGrafter"/>
</dbReference>
<dbReference type="Proteomes" id="UP000000753">
    <property type="component" value="Chromosome"/>
</dbReference>
<dbReference type="SUPFAM" id="SSF53474">
    <property type="entry name" value="alpha/beta-Hydrolases"/>
    <property type="match status" value="1"/>
</dbReference>
<dbReference type="PANTHER" id="PTHR42776">
    <property type="entry name" value="SERINE PEPTIDASE S9 FAMILY MEMBER"/>
    <property type="match status" value="1"/>
</dbReference>
<dbReference type="InterPro" id="IPR001375">
    <property type="entry name" value="Peptidase_S9_cat"/>
</dbReference>
<dbReference type="Gene3D" id="3.40.50.1820">
    <property type="entry name" value="alpha/beta hydrolase"/>
    <property type="match status" value="1"/>
</dbReference>
<keyword evidence="2" id="KW-0732">Signal</keyword>
<sequence>MEFIHMDKWIKILALVFTLPCAAATNSIPVESFSNLKMIESPQVSPNGESIVAIYNTENGPLVVLSAFGSANITGLAQLKKAKDRVDFVRWSGSEYVIIGTSYPGYFNGMYYRVSRLYGINVKTKKVRELINKRMSKQSFHEVQSYQLTSTLKNEPEHVLISTYDQRDKAYSVFKVDLSDGGFDKQFANKYEVGAWYPDAKGVIRFGVGGEKAKSLFQEKGHFISTWYRKTEDEDFALLHKRKMGEGATFSVQGLTDDGSQAYILSDRETGRQSLWLYDIVSGQFDSKLFGHEQFDLSGTITNSSGEIVGVTWNDDFQRRHYFDEKDSQHFEDVKAALKGYEVFISSESKDQSKVLVFAIKDNSPGKYFWLDLKSNKGGLWFSQYPHLEKQPLASVQAIEYPASDGLMIPAYLTLPVGLKEGEKPALVVLPHGGPHARDMRYFDPLVQLIASRGYAVLQMNFRGSQGFGTKFETDGYYQWGKRMQQDVMDGVAWLDTQNIVTKDACIVGASYGGYVALTAAFQASERFKCVVSIAGISDLKVLVEDEERQSSYVENIVKFGDDDAVEALDEVSAIANINKIKAPILLIHGTRDTRVGYSQSKDFYKKAKKKLDINYIEFKDGTHFLDNPENRKVAYDELSKFLSKHL</sequence>
<dbReference type="MEROPS" id="S09.A77"/>
<reference evidence="4 5" key="1">
    <citation type="journal article" date="2008" name="PLoS ONE">
        <title>Environmental adaptation: genomic analysis of the piezotolerant and psychrotolerant deep-sea iron reducing bacterium Shewanella piezotolerans WP3.</title>
        <authorList>
            <person name="Wang F."/>
            <person name="Wang J."/>
            <person name="Jian H."/>
            <person name="Zhang B."/>
            <person name="Li S."/>
            <person name="Wang F."/>
            <person name="Zeng X."/>
            <person name="Gao L."/>
            <person name="Bartlett D.H."/>
            <person name="Yu J."/>
            <person name="Hu S."/>
            <person name="Xiao X."/>
        </authorList>
    </citation>
    <scope>NUCLEOTIDE SEQUENCE [LARGE SCALE GENOMIC DNA]</scope>
    <source>
        <strain evidence="5">WP3 / JCM 13877</strain>
    </source>
</reference>
<evidence type="ECO:0000313" key="4">
    <source>
        <dbReference type="EMBL" id="ACJ30825.1"/>
    </source>
</evidence>
<dbReference type="Pfam" id="PF00326">
    <property type="entry name" value="Peptidase_S9"/>
    <property type="match status" value="1"/>
</dbReference>
<keyword evidence="5" id="KW-1185">Reference proteome</keyword>
<dbReference type="AlphaFoldDB" id="B8CT49"/>
<name>B8CT49_SHEPW</name>